<dbReference type="EMBL" id="PEDL01000001">
    <property type="protein sequence ID" value="PHV72130.1"/>
    <property type="molecule type" value="Genomic_DNA"/>
</dbReference>
<accession>A0AC61DH05</accession>
<reference evidence="1" key="1">
    <citation type="submission" date="2017-10" db="EMBL/GenBank/DDBJ databases">
        <title>Genome sequence of cellulolytic Lachnospiraceae bacterium XHS1971 isolated from hotspring sediment.</title>
        <authorList>
            <person name="Vasudevan G."/>
            <person name="Joshi A.J."/>
            <person name="Hivarkar S."/>
            <person name="Lanjekar V.B."/>
            <person name="Dhakephalkar P.K."/>
            <person name="Dagar S."/>
        </authorList>
    </citation>
    <scope>NUCLEOTIDE SEQUENCE</scope>
    <source>
        <strain evidence="1">XHS1971</strain>
    </source>
</reference>
<evidence type="ECO:0000313" key="2">
    <source>
        <dbReference type="Proteomes" id="UP000224460"/>
    </source>
</evidence>
<comment type="caution">
    <text evidence="1">The sequence shown here is derived from an EMBL/GenBank/DDBJ whole genome shotgun (WGS) entry which is preliminary data.</text>
</comment>
<organism evidence="1 2">
    <name type="scientific">Sporanaerobium hydrogeniformans</name>
    <dbReference type="NCBI Taxonomy" id="3072179"/>
    <lineage>
        <taxon>Bacteria</taxon>
        <taxon>Bacillati</taxon>
        <taxon>Bacillota</taxon>
        <taxon>Clostridia</taxon>
        <taxon>Lachnospirales</taxon>
        <taxon>Lachnospiraceae</taxon>
        <taxon>Sporanaerobium</taxon>
    </lineage>
</organism>
<name>A0AC61DH05_9FIRM</name>
<protein>
    <submittedName>
        <fullName evidence="1">C50 carotenoid epsilon cyclase</fullName>
    </submittedName>
</protein>
<evidence type="ECO:0000313" key="1">
    <source>
        <dbReference type="EMBL" id="PHV72130.1"/>
    </source>
</evidence>
<proteinExistence type="predicted"/>
<dbReference type="Proteomes" id="UP000224460">
    <property type="component" value="Unassembled WGS sequence"/>
</dbReference>
<gene>
    <name evidence="1" type="ORF">CS063_01230</name>
</gene>
<sequence length="590" mass="67776">MKKGLKTRTLREKIFSYFFTLIMSIILILDGFFLYKITTVTEKNAHSYSYEIIKQLGRNVESYVEYMKQVSWVLSQDSEIRSMLKKEVIGELVYEMPTLEQFKMNANIANDIESIIVFGTNGVRLVDNDQYKIKNYINVEEMDWYKEAIHANGNFVVSLSHIQNYIENNDTWVFSVSRSIIDKKTKEVLGVMLIDMSYKKLADICNQITLGNTGYVYIMSQNKDIIYHPQQQLIYSGLKSENLTSVQQKVEGSFMEKEDKTKLVTVHTLPEIGWTVVGVSYFNEFMLSMTNILLTIGVISLICVVLSLIVAGQISQEISKPILELEDIMSQVEKGDLSVNIDIETNTKEIQNLSGSLHTMLWEIRALLRKIKENETDLRKSELKVLQAQINPHFLYNALDTIIWLGERKENDKVVLMTSALAKYFRLSLSKGAEVIPLFNEIEHIKYYLQIQKIRYEEKLNYSIRIDPNIYEYLTVKIILQPLVENAIYHGIKDKDEEGFIFIEGHKEGDNVILSVQDNGKGMTKEQMETILTRPISLAITKGGVAIKNVHQRIQVYFGQEYGLSYQSELGKGTKVTVTIPALTEWEGGK</sequence>
<keyword evidence="2" id="KW-1185">Reference proteome</keyword>